<name>A0A1T4N842_9FIRM</name>
<reference evidence="1 2" key="1">
    <citation type="submission" date="2017-02" db="EMBL/GenBank/DDBJ databases">
        <authorList>
            <person name="Peterson S.W."/>
        </authorList>
    </citation>
    <scope>NUCLEOTIDE SEQUENCE [LARGE SCALE GENOMIC DNA]</scope>
    <source>
        <strain evidence="1 2">ATCC 51222</strain>
    </source>
</reference>
<keyword evidence="2" id="KW-1185">Reference proteome</keyword>
<accession>A0A1T4N842</accession>
<evidence type="ECO:0000313" key="1">
    <source>
        <dbReference type="EMBL" id="SJZ75266.1"/>
    </source>
</evidence>
<sequence>MVYSNGYIMSGDREVVRIENGEVISVDKKFAPIHFVNNKDFTSWLESRAIDSHRANSRLLKKVLRLANRDDANTALAVNAVTITDNYWFKPDGENLTWADVKFNENDFDKLALKGDPDSFNKKPSRTPELTNIGSFEKCWRLENGSWWMYKSGNDNQIFSELFIYQLGKCIGFNMAEYQYADGYIRTKDFTDGKVNFEPISSVMGDNEDYNDNFNYFNSISKDIAADYLKLIYLDTVCYNMDRHTNNYGLIRDISSGDIISLAPNYDNNIALIANGYPSDVTREKDGLMKFFFEFIDNNLQAKQMFKSLDIPAITKDMIETCLEKIPISVDKNFIINFILNGQKIIKNHID</sequence>
<evidence type="ECO:0008006" key="3">
    <source>
        <dbReference type="Google" id="ProtNLM"/>
    </source>
</evidence>
<dbReference type="EMBL" id="FUWW01000019">
    <property type="protein sequence ID" value="SJZ75266.1"/>
    <property type="molecule type" value="Genomic_DNA"/>
</dbReference>
<proteinExistence type="predicted"/>
<protein>
    <recommendedName>
        <fullName evidence="3">HipA-like C-terminal domain-containing protein</fullName>
    </recommendedName>
</protein>
<gene>
    <name evidence="1" type="ORF">SAMN02745114_01508</name>
</gene>
<dbReference type="STRING" id="290054.SAMN02745114_01508"/>
<organism evidence="1 2">
    <name type="scientific">Eubacterium coprostanoligenes</name>
    <dbReference type="NCBI Taxonomy" id="290054"/>
    <lineage>
        <taxon>Bacteria</taxon>
        <taxon>Bacillati</taxon>
        <taxon>Bacillota</taxon>
        <taxon>Clostridia</taxon>
        <taxon>Eubacteriales</taxon>
        <taxon>Eubacteriaceae</taxon>
        <taxon>Eubacterium</taxon>
    </lineage>
</organism>
<dbReference type="OrthoDB" id="9812605at2"/>
<dbReference type="Proteomes" id="UP000190657">
    <property type="component" value="Unassembled WGS sequence"/>
</dbReference>
<dbReference type="RefSeq" id="WP_078768959.1">
    <property type="nucleotide sequence ID" value="NZ_FUWW01000019.1"/>
</dbReference>
<evidence type="ECO:0000313" key="2">
    <source>
        <dbReference type="Proteomes" id="UP000190657"/>
    </source>
</evidence>
<dbReference type="AlphaFoldDB" id="A0A1T4N842"/>
<dbReference type="Gene3D" id="1.10.1070.20">
    <property type="match status" value="1"/>
</dbReference>